<dbReference type="PRINTS" id="PR01590">
    <property type="entry name" value="HTHFIS"/>
</dbReference>
<evidence type="ECO:0000313" key="7">
    <source>
        <dbReference type="Proteomes" id="UP000603434"/>
    </source>
</evidence>
<dbReference type="Pfam" id="PF00158">
    <property type="entry name" value="Sigma54_activat"/>
    <property type="match status" value="1"/>
</dbReference>
<dbReference type="InterPro" id="IPR009057">
    <property type="entry name" value="Homeodomain-like_sf"/>
</dbReference>
<dbReference type="EMBL" id="JACNJH010000273">
    <property type="protein sequence ID" value="MBC8363216.1"/>
    <property type="molecule type" value="Genomic_DNA"/>
</dbReference>
<dbReference type="SUPFAM" id="SSF46689">
    <property type="entry name" value="Homeodomain-like"/>
    <property type="match status" value="1"/>
</dbReference>
<dbReference type="PANTHER" id="PTHR32071">
    <property type="entry name" value="TRANSCRIPTIONAL REGULATORY PROTEIN"/>
    <property type="match status" value="1"/>
</dbReference>
<keyword evidence="3" id="KW-0805">Transcription regulation</keyword>
<dbReference type="PANTHER" id="PTHR32071:SF81">
    <property type="entry name" value="PROPIONATE CATABOLISM OPERON REGULATORY PROTEIN"/>
    <property type="match status" value="1"/>
</dbReference>
<accession>A0A8J6TP66</accession>
<dbReference type="Gene3D" id="3.40.50.300">
    <property type="entry name" value="P-loop containing nucleotide triphosphate hydrolases"/>
    <property type="match status" value="1"/>
</dbReference>
<dbReference type="AlphaFoldDB" id="A0A8J6TP66"/>
<proteinExistence type="predicted"/>
<dbReference type="GO" id="GO:0005524">
    <property type="term" value="F:ATP binding"/>
    <property type="evidence" value="ECO:0007669"/>
    <property type="project" value="UniProtKB-KW"/>
</dbReference>
<dbReference type="Gene3D" id="1.10.8.60">
    <property type="match status" value="1"/>
</dbReference>
<reference evidence="6 7" key="1">
    <citation type="submission" date="2020-08" db="EMBL/GenBank/DDBJ databases">
        <title>Bridging the membrane lipid divide: bacteria of the FCB group superphylum have the potential to synthesize archaeal ether lipids.</title>
        <authorList>
            <person name="Villanueva L."/>
            <person name="Von Meijenfeldt F.A.B."/>
            <person name="Westbye A.B."/>
            <person name="Yadav S."/>
            <person name="Hopmans E.C."/>
            <person name="Dutilh B.E."/>
            <person name="Sinninghe Damste J.S."/>
        </authorList>
    </citation>
    <scope>NUCLEOTIDE SEQUENCE [LARGE SCALE GENOMIC DNA]</scope>
    <source>
        <strain evidence="6">NIOZ-UU30</strain>
    </source>
</reference>
<dbReference type="Proteomes" id="UP000603434">
    <property type="component" value="Unassembled WGS sequence"/>
</dbReference>
<comment type="caution">
    <text evidence="6">The sequence shown here is derived from an EMBL/GenBank/DDBJ whole genome shotgun (WGS) entry which is preliminary data.</text>
</comment>
<dbReference type="GO" id="GO:0043565">
    <property type="term" value="F:sequence-specific DNA binding"/>
    <property type="evidence" value="ECO:0007669"/>
    <property type="project" value="InterPro"/>
</dbReference>
<dbReference type="InterPro" id="IPR058031">
    <property type="entry name" value="AAA_lid_NorR"/>
</dbReference>
<dbReference type="GO" id="GO:0006355">
    <property type="term" value="P:regulation of DNA-templated transcription"/>
    <property type="evidence" value="ECO:0007669"/>
    <property type="project" value="InterPro"/>
</dbReference>
<dbReference type="Gene3D" id="1.10.10.60">
    <property type="entry name" value="Homeodomain-like"/>
    <property type="match status" value="1"/>
</dbReference>
<sequence>MAAQPNRLGSNELIRYNLRIICASNKDLRAEIHKGNFREDLFFRLFSVEIRLPALRERKGDIVPLSMSFLEDISNLFGKKIAGFSPEVLNVFENYSWPGNIRQLRREIERLVALTPQGELISPDKCSPELLTPPNQTLPESVRLDDSLGHQVQLLETRLIAKALQETAGNRLKAATLLGITRQGLYKKMKRYQIAH</sequence>
<evidence type="ECO:0000313" key="6">
    <source>
        <dbReference type="EMBL" id="MBC8363216.1"/>
    </source>
</evidence>
<gene>
    <name evidence="6" type="ORF">H8E23_17675</name>
</gene>
<dbReference type="SUPFAM" id="SSF52540">
    <property type="entry name" value="P-loop containing nucleoside triphosphate hydrolases"/>
    <property type="match status" value="1"/>
</dbReference>
<dbReference type="InterPro" id="IPR002197">
    <property type="entry name" value="HTH_Fis"/>
</dbReference>
<dbReference type="Pfam" id="PF02954">
    <property type="entry name" value="HTH_8"/>
    <property type="match status" value="1"/>
</dbReference>
<name>A0A8J6TP66_9BACT</name>
<keyword evidence="2" id="KW-0067">ATP-binding</keyword>
<dbReference type="InterPro" id="IPR002078">
    <property type="entry name" value="Sigma_54_int"/>
</dbReference>
<dbReference type="Pfam" id="PF25601">
    <property type="entry name" value="AAA_lid_14"/>
    <property type="match status" value="1"/>
</dbReference>
<evidence type="ECO:0000256" key="4">
    <source>
        <dbReference type="ARBA" id="ARBA00023163"/>
    </source>
</evidence>
<evidence type="ECO:0000259" key="5">
    <source>
        <dbReference type="PROSITE" id="PS50045"/>
    </source>
</evidence>
<keyword evidence="1" id="KW-0547">Nucleotide-binding</keyword>
<dbReference type="PROSITE" id="PS50045">
    <property type="entry name" value="SIGMA54_INTERACT_4"/>
    <property type="match status" value="1"/>
</dbReference>
<keyword evidence="4" id="KW-0804">Transcription</keyword>
<evidence type="ECO:0000256" key="2">
    <source>
        <dbReference type="ARBA" id="ARBA00022840"/>
    </source>
</evidence>
<feature type="domain" description="Sigma-54 factor interaction" evidence="5">
    <location>
        <begin position="1"/>
        <end position="113"/>
    </location>
</feature>
<dbReference type="InterPro" id="IPR027417">
    <property type="entry name" value="P-loop_NTPase"/>
</dbReference>
<organism evidence="6 7">
    <name type="scientific">Candidatus Desulfatibia profunda</name>
    <dbReference type="NCBI Taxonomy" id="2841695"/>
    <lineage>
        <taxon>Bacteria</taxon>
        <taxon>Pseudomonadati</taxon>
        <taxon>Thermodesulfobacteriota</taxon>
        <taxon>Desulfobacteria</taxon>
        <taxon>Desulfobacterales</taxon>
        <taxon>Desulfobacterales incertae sedis</taxon>
        <taxon>Candidatus Desulfatibia</taxon>
    </lineage>
</organism>
<protein>
    <submittedName>
        <fullName evidence="6">Sigma-54-dependent Fis family transcriptional regulator</fullName>
    </submittedName>
</protein>
<evidence type="ECO:0000256" key="1">
    <source>
        <dbReference type="ARBA" id="ARBA00022741"/>
    </source>
</evidence>
<evidence type="ECO:0000256" key="3">
    <source>
        <dbReference type="ARBA" id="ARBA00023015"/>
    </source>
</evidence>